<organism evidence="1">
    <name type="scientific">Acididesulfobacillus acetoxydans</name>
    <dbReference type="NCBI Taxonomy" id="1561005"/>
    <lineage>
        <taxon>Bacteria</taxon>
        <taxon>Bacillati</taxon>
        <taxon>Bacillota</taxon>
        <taxon>Clostridia</taxon>
        <taxon>Eubacteriales</taxon>
        <taxon>Peptococcaceae</taxon>
        <taxon>Acididesulfobacillus</taxon>
    </lineage>
</organism>
<dbReference type="NCBIfam" id="NF040744">
    <property type="entry name" value="ornith_Or-4"/>
    <property type="match status" value="1"/>
</dbReference>
<evidence type="ECO:0000313" key="1">
    <source>
        <dbReference type="EMBL" id="CAA7600199.1"/>
    </source>
</evidence>
<gene>
    <name evidence="1" type="ORF">DEACI_0851</name>
    <name evidence="2" type="ORF">DEACI_4062</name>
</gene>
<dbReference type="EMBL" id="LR746496">
    <property type="protein sequence ID" value="CAA7600199.1"/>
    <property type="molecule type" value="Genomic_DNA"/>
</dbReference>
<dbReference type="InterPro" id="IPR006230">
    <property type="entry name" value="MutL"/>
</dbReference>
<dbReference type="Proteomes" id="UP000836597">
    <property type="component" value="Chromosome"/>
</dbReference>
<evidence type="ECO:0000313" key="3">
    <source>
        <dbReference type="Proteomes" id="UP001071230"/>
    </source>
</evidence>
<reference evidence="2" key="1">
    <citation type="submission" date="2014-11" db="EMBL/GenBank/DDBJ databases">
        <authorList>
            <person name="Hornung B.V."/>
        </authorList>
    </citation>
    <scope>NUCLEOTIDE SEQUENCE</scope>
    <source>
        <strain evidence="2">INE</strain>
    </source>
</reference>
<sequence length="456" mass="49446">MVILVNKVLVAEIGSTTTVVNAFGDLESEHPLLLGQGMAPTTVPEGDVRQGLRQAVADLEKRIGPVGTLGEVPFYATSSAAGGLKMTVHGLVPEMTARAAREAALGAGAVLRYQTAGELEEADWREIERLRPNIMLLAGGVDHGDKRVVTENARKLADWFRQANWKVPVVYAGNAAAANSVREILEGGGLSVRVVANVYPDIDELNIEPTRAVIQEVFEQHITEAPGMQAIREIVNGGIRPTPEAVLQAARLIYEEAGDVLIFDVGGATTDVHSVTTGAEENQRLALAPEPLAKRTVEGDLGVYVNAGRVADLLGADFLRRWGENWRAHLRPLPEIAAEIALSEELASAALVHALRRHAGRFRHYYGASGRITRVEGRDLSRIRWVIGTGGALTRLPNGLKMMKEAFAHPGEALFPQERVAYFLDQSYIMASLGVLSRDYRQAAWRLLLESLGVDS</sequence>
<reference evidence="1" key="2">
    <citation type="submission" date="2020-01" db="EMBL/GenBank/DDBJ databases">
        <authorList>
            <person name="Hornung B."/>
        </authorList>
    </citation>
    <scope>NUCLEOTIDE SEQUENCE</scope>
    <source>
        <strain evidence="1">PacBioINE</strain>
    </source>
</reference>
<dbReference type="PIRSF" id="PIRSF004729">
    <property type="entry name" value="MutL"/>
    <property type="match status" value="1"/>
</dbReference>
<evidence type="ECO:0000313" key="2">
    <source>
        <dbReference type="EMBL" id="CEJ09577.1"/>
    </source>
</evidence>
<dbReference type="KEGG" id="aacx:DEACI_0851"/>
<name>A0A8S0W6W6_9FIRM</name>
<protein>
    <submittedName>
        <fullName evidence="1">Protein MutL</fullName>
    </submittedName>
</protein>
<keyword evidence="3" id="KW-1185">Reference proteome</keyword>
<dbReference type="AlphaFoldDB" id="A0A8S0W6W6"/>
<dbReference type="Proteomes" id="UP001071230">
    <property type="component" value="Unassembled WGS sequence"/>
</dbReference>
<dbReference type="Pfam" id="PF13941">
    <property type="entry name" value="MutL"/>
    <property type="match status" value="1"/>
</dbReference>
<proteinExistence type="predicted"/>
<accession>A0A8S0W6W6</accession>
<dbReference type="EMBL" id="CDGJ01000134">
    <property type="protein sequence ID" value="CEJ09577.1"/>
    <property type="molecule type" value="Genomic_DNA"/>
</dbReference>
<dbReference type="NCBIfam" id="TIGR01319">
    <property type="entry name" value="glmL_fam"/>
    <property type="match status" value="1"/>
</dbReference>